<protein>
    <recommendedName>
        <fullName evidence="1">ARG and Rhodanese-Phosphatase-superfamily-associated domain-containing protein</fullName>
    </recommendedName>
</protein>
<dbReference type="InterPro" id="IPR054346">
    <property type="entry name" value="ARPP-2"/>
</dbReference>
<evidence type="ECO:0000313" key="2">
    <source>
        <dbReference type="EMBL" id="QDV41181.1"/>
    </source>
</evidence>
<dbReference type="AlphaFoldDB" id="A0A518HK40"/>
<dbReference type="RefSeq" id="WP_145384955.1">
    <property type="nucleotide sequence ID" value="NZ_CP037423.1"/>
</dbReference>
<organism evidence="2 3">
    <name type="scientific">Stieleria neptunia</name>
    <dbReference type="NCBI Taxonomy" id="2527979"/>
    <lineage>
        <taxon>Bacteria</taxon>
        <taxon>Pseudomonadati</taxon>
        <taxon>Planctomycetota</taxon>
        <taxon>Planctomycetia</taxon>
        <taxon>Pirellulales</taxon>
        <taxon>Pirellulaceae</taxon>
        <taxon>Stieleria</taxon>
    </lineage>
</organism>
<keyword evidence="3" id="KW-1185">Reference proteome</keyword>
<sequence length="404" mass="45673">MTDRQKTSSGMRLNGLTLAPPQVLGGVRLVPLIRSGHREDLRLSPRVYSEEFAFVEIDPKTVYTSYVPHGLVANWTTDGGAVYGSQMALAAKKKDGKSYGRFMTARGLRKMARREGKTQLRFLPLHVAMEGLLALHFGGPDIAWTEYSTAVMRTGLSPRSETVVPGDQIAGLDDALRLFEIHENQVGMLVFVSESLASAFVVPHPDDYTALHHTLITDFYGELIWQFGCYATENVMFPEPINMQSIESIADLRREVDALRRRWNRFNTMMSPALFDRAYHSERVYRFKPFSLERFVTDLDPSAENHIGEAIYADDGTLQYLKTYRLSSAQTRRAYLLSQLAGQDWDLERCAETLDCRKNELILRLENAGFGYLLHQHVLDEARATEKKRLKSGLSGVSRADLLS</sequence>
<gene>
    <name evidence="2" type="ORF">Enr13x_10190</name>
</gene>
<evidence type="ECO:0000313" key="3">
    <source>
        <dbReference type="Proteomes" id="UP000319004"/>
    </source>
</evidence>
<dbReference type="OrthoDB" id="5487146at2"/>
<accession>A0A518HK40</accession>
<dbReference type="EMBL" id="CP037423">
    <property type="protein sequence ID" value="QDV41181.1"/>
    <property type="molecule type" value="Genomic_DNA"/>
</dbReference>
<name>A0A518HK40_9BACT</name>
<dbReference type="Proteomes" id="UP000319004">
    <property type="component" value="Chromosome"/>
</dbReference>
<reference evidence="2 3" key="1">
    <citation type="submission" date="2019-03" db="EMBL/GenBank/DDBJ databases">
        <title>Deep-cultivation of Planctomycetes and their phenomic and genomic characterization uncovers novel biology.</title>
        <authorList>
            <person name="Wiegand S."/>
            <person name="Jogler M."/>
            <person name="Boedeker C."/>
            <person name="Pinto D."/>
            <person name="Vollmers J."/>
            <person name="Rivas-Marin E."/>
            <person name="Kohn T."/>
            <person name="Peeters S.H."/>
            <person name="Heuer A."/>
            <person name="Rast P."/>
            <person name="Oberbeckmann S."/>
            <person name="Bunk B."/>
            <person name="Jeske O."/>
            <person name="Meyerdierks A."/>
            <person name="Storesund J.E."/>
            <person name="Kallscheuer N."/>
            <person name="Luecker S."/>
            <person name="Lage O.M."/>
            <person name="Pohl T."/>
            <person name="Merkel B.J."/>
            <person name="Hornburger P."/>
            <person name="Mueller R.-W."/>
            <person name="Bruemmer F."/>
            <person name="Labrenz M."/>
            <person name="Spormann A.M."/>
            <person name="Op den Camp H."/>
            <person name="Overmann J."/>
            <person name="Amann R."/>
            <person name="Jetten M.S.M."/>
            <person name="Mascher T."/>
            <person name="Medema M.H."/>
            <person name="Devos D.P."/>
            <person name="Kaster A.-K."/>
            <person name="Ovreas L."/>
            <person name="Rohde M."/>
            <person name="Galperin M.Y."/>
            <person name="Jogler C."/>
        </authorList>
    </citation>
    <scope>NUCLEOTIDE SEQUENCE [LARGE SCALE GENOMIC DNA]</scope>
    <source>
        <strain evidence="2 3">Enr13</strain>
    </source>
</reference>
<proteinExistence type="predicted"/>
<dbReference type="KEGG" id="snep:Enr13x_10190"/>
<dbReference type="Pfam" id="PF22549">
    <property type="entry name" value="ARPP-2"/>
    <property type="match status" value="1"/>
</dbReference>
<evidence type="ECO:0000259" key="1">
    <source>
        <dbReference type="Pfam" id="PF22549"/>
    </source>
</evidence>
<feature type="domain" description="ARG and Rhodanese-Phosphatase-superfamily-associated" evidence="1">
    <location>
        <begin position="11"/>
        <end position="287"/>
    </location>
</feature>